<dbReference type="InterPro" id="IPR025309">
    <property type="entry name" value="KTSC_dom"/>
</dbReference>
<comment type="caution">
    <text evidence="2">The sequence shown here is derived from an EMBL/GenBank/DDBJ whole genome shotgun (WGS) entry which is preliminary data.</text>
</comment>
<reference evidence="2 3" key="1">
    <citation type="submission" date="2020-08" db="EMBL/GenBank/DDBJ databases">
        <title>Genomic Encyclopedia of Type Strains, Phase IV (KMG-IV): sequencing the most valuable type-strain genomes for metagenomic binning, comparative biology and taxonomic classification.</title>
        <authorList>
            <person name="Goeker M."/>
        </authorList>
    </citation>
    <scope>NUCLEOTIDE SEQUENCE [LARGE SCALE GENOMIC DNA]</scope>
    <source>
        <strain evidence="2 3">DSM 102850</strain>
    </source>
</reference>
<keyword evidence="3" id="KW-1185">Reference proteome</keyword>
<protein>
    <recommendedName>
        <fullName evidence="1">KTSC domain-containing protein</fullName>
    </recommendedName>
</protein>
<gene>
    <name evidence="2" type="ORF">GGQ59_001254</name>
</gene>
<feature type="domain" description="KTSC" evidence="1">
    <location>
        <begin position="14"/>
        <end position="72"/>
    </location>
</feature>
<evidence type="ECO:0000259" key="1">
    <source>
        <dbReference type="Pfam" id="PF13619"/>
    </source>
</evidence>
<proteinExistence type="predicted"/>
<dbReference type="RefSeq" id="WP_221400912.1">
    <property type="nucleotide sequence ID" value="NZ_JACHOB010000002.1"/>
</dbReference>
<accession>A0A840I3X2</accession>
<organism evidence="2 3">
    <name type="scientific">Parvularcula dongshanensis</name>
    <dbReference type="NCBI Taxonomy" id="1173995"/>
    <lineage>
        <taxon>Bacteria</taxon>
        <taxon>Pseudomonadati</taxon>
        <taxon>Pseudomonadota</taxon>
        <taxon>Alphaproteobacteria</taxon>
        <taxon>Parvularculales</taxon>
        <taxon>Parvularculaceae</taxon>
        <taxon>Parvularcula</taxon>
    </lineage>
</organism>
<evidence type="ECO:0000313" key="2">
    <source>
        <dbReference type="EMBL" id="MBB4658740.1"/>
    </source>
</evidence>
<dbReference type="Pfam" id="PF13619">
    <property type="entry name" value="KTSC"/>
    <property type="match status" value="1"/>
</dbReference>
<dbReference type="EMBL" id="JACHOB010000002">
    <property type="protein sequence ID" value="MBB4658740.1"/>
    <property type="molecule type" value="Genomic_DNA"/>
</dbReference>
<dbReference type="AlphaFoldDB" id="A0A840I3X2"/>
<name>A0A840I3X2_9PROT</name>
<sequence>MNQQKRFLPMVYWSSSLFDRAEYDAFSRRLFLWFAGDADPYAYEGVPLAVWHGLQRAPSKGAYFARAIRNRYEGVKSAA</sequence>
<evidence type="ECO:0000313" key="3">
    <source>
        <dbReference type="Proteomes" id="UP000563524"/>
    </source>
</evidence>
<dbReference type="Proteomes" id="UP000563524">
    <property type="component" value="Unassembled WGS sequence"/>
</dbReference>